<feature type="compositionally biased region" description="Basic and acidic residues" evidence="1">
    <location>
        <begin position="95"/>
        <end position="107"/>
    </location>
</feature>
<evidence type="ECO:0000256" key="1">
    <source>
        <dbReference type="SAM" id="MobiDB-lite"/>
    </source>
</evidence>
<protein>
    <submittedName>
        <fullName evidence="2">Uncharacterized protein</fullName>
    </submittedName>
</protein>
<organism evidence="2 3">
    <name type="scientific">Amblyomma americanum</name>
    <name type="common">Lone star tick</name>
    <dbReference type="NCBI Taxonomy" id="6943"/>
    <lineage>
        <taxon>Eukaryota</taxon>
        <taxon>Metazoa</taxon>
        <taxon>Ecdysozoa</taxon>
        <taxon>Arthropoda</taxon>
        <taxon>Chelicerata</taxon>
        <taxon>Arachnida</taxon>
        <taxon>Acari</taxon>
        <taxon>Parasitiformes</taxon>
        <taxon>Ixodida</taxon>
        <taxon>Ixodoidea</taxon>
        <taxon>Ixodidae</taxon>
        <taxon>Amblyomminae</taxon>
        <taxon>Amblyomma</taxon>
    </lineage>
</organism>
<accession>A0AAQ4FS74</accession>
<evidence type="ECO:0000313" key="3">
    <source>
        <dbReference type="Proteomes" id="UP001321473"/>
    </source>
</evidence>
<feature type="region of interest" description="Disordered" evidence="1">
    <location>
        <begin position="79"/>
        <end position="125"/>
    </location>
</feature>
<keyword evidence="3" id="KW-1185">Reference proteome</keyword>
<dbReference type="EMBL" id="JARKHS020000019">
    <property type="protein sequence ID" value="KAK8789225.1"/>
    <property type="molecule type" value="Genomic_DNA"/>
</dbReference>
<name>A0AAQ4FS74_AMBAM</name>
<reference evidence="2 3" key="1">
    <citation type="journal article" date="2023" name="Arcadia Sci">
        <title>De novo assembly of a long-read Amblyomma americanum tick genome.</title>
        <authorList>
            <person name="Chou S."/>
            <person name="Poskanzer K.E."/>
            <person name="Rollins M."/>
            <person name="Thuy-Boun P.S."/>
        </authorList>
    </citation>
    <scope>NUCLEOTIDE SEQUENCE [LARGE SCALE GENOMIC DNA]</scope>
    <source>
        <strain evidence="2">F_SG_1</strain>
        <tissue evidence="2">Salivary glands</tissue>
    </source>
</reference>
<dbReference type="Proteomes" id="UP001321473">
    <property type="component" value="Unassembled WGS sequence"/>
</dbReference>
<proteinExistence type="predicted"/>
<dbReference type="AlphaFoldDB" id="A0AAQ4FS74"/>
<comment type="caution">
    <text evidence="2">The sequence shown here is derived from an EMBL/GenBank/DDBJ whole genome shotgun (WGS) entry which is preliminary data.</text>
</comment>
<sequence>MRDLKTRTVRYAGNFGGKRLWKRTQEYFEKKQVRRVCRNLTRRGVRHPSALLSPVRSGGPAAEPGGAVGAGVRGCRGTLPAHQVGRPARRAPARSHTDAVREGRAGESGRPLPVRRRRPERPDRRTGLRNAVAVAAGGLECPEKPWSLTENKHSAAAFYGRRLTFYLCAVSAYCLKCTCSQSL</sequence>
<evidence type="ECO:0000313" key="2">
    <source>
        <dbReference type="EMBL" id="KAK8789225.1"/>
    </source>
</evidence>
<gene>
    <name evidence="2" type="ORF">V5799_021006</name>
</gene>